<evidence type="ECO:0000256" key="1">
    <source>
        <dbReference type="ARBA" id="ARBA00004141"/>
    </source>
</evidence>
<feature type="transmembrane region" description="Helical" evidence="8">
    <location>
        <begin position="205"/>
        <end position="227"/>
    </location>
</feature>
<proteinExistence type="inferred from homology"/>
<feature type="transmembrane region" description="Helical" evidence="8">
    <location>
        <begin position="53"/>
        <end position="74"/>
    </location>
</feature>
<dbReference type="Pfam" id="PF00909">
    <property type="entry name" value="Ammonium_transp"/>
    <property type="match status" value="1"/>
</dbReference>
<dbReference type="PANTHER" id="PTHR43029">
    <property type="entry name" value="AMMONIUM TRANSPORTER MEP2"/>
    <property type="match status" value="1"/>
</dbReference>
<comment type="subcellular location">
    <subcellularLocation>
        <location evidence="8">Cell membrane</location>
        <topology evidence="8">Multi-pass membrane protein</topology>
    </subcellularLocation>
    <subcellularLocation>
        <location evidence="1">Membrane</location>
        <topology evidence="1">Multi-pass membrane protein</topology>
    </subcellularLocation>
</comment>
<organism evidence="10 11">
    <name type="scientific">Rotaria socialis</name>
    <dbReference type="NCBI Taxonomy" id="392032"/>
    <lineage>
        <taxon>Eukaryota</taxon>
        <taxon>Metazoa</taxon>
        <taxon>Spiralia</taxon>
        <taxon>Gnathifera</taxon>
        <taxon>Rotifera</taxon>
        <taxon>Eurotatoria</taxon>
        <taxon>Bdelloidea</taxon>
        <taxon>Philodinida</taxon>
        <taxon>Philodinidae</taxon>
        <taxon>Rotaria</taxon>
    </lineage>
</organism>
<dbReference type="NCBIfam" id="TIGR00836">
    <property type="entry name" value="amt"/>
    <property type="match status" value="1"/>
</dbReference>
<accession>A0A818TI35</accession>
<evidence type="ECO:0000313" key="11">
    <source>
        <dbReference type="Proteomes" id="UP000663872"/>
    </source>
</evidence>
<keyword evidence="7 8" id="KW-0924">Ammonia transport</keyword>
<comment type="caution">
    <text evidence="10">The sequence shown here is derived from an EMBL/GenBank/DDBJ whole genome shotgun (WGS) entry which is preliminary data.</text>
</comment>
<evidence type="ECO:0000256" key="4">
    <source>
        <dbReference type="ARBA" id="ARBA00022692"/>
    </source>
</evidence>
<feature type="transmembrane region" description="Helical" evidence="8">
    <location>
        <begin position="136"/>
        <end position="157"/>
    </location>
</feature>
<feature type="transmembrane region" description="Helical" evidence="8">
    <location>
        <begin position="270"/>
        <end position="290"/>
    </location>
</feature>
<feature type="domain" description="Ammonium transporter AmtB-like" evidence="9">
    <location>
        <begin position="18"/>
        <end position="417"/>
    </location>
</feature>
<evidence type="ECO:0000259" key="9">
    <source>
        <dbReference type="Pfam" id="PF00909"/>
    </source>
</evidence>
<evidence type="ECO:0000256" key="8">
    <source>
        <dbReference type="RuleBase" id="RU362002"/>
    </source>
</evidence>
<dbReference type="EMBL" id="CAJNYT010004699">
    <property type="protein sequence ID" value="CAF3683343.1"/>
    <property type="molecule type" value="Genomic_DNA"/>
</dbReference>
<evidence type="ECO:0000256" key="7">
    <source>
        <dbReference type="ARBA" id="ARBA00023177"/>
    </source>
</evidence>
<dbReference type="PROSITE" id="PS01219">
    <property type="entry name" value="AMMONIUM_TRANSP"/>
    <property type="match status" value="1"/>
</dbReference>
<feature type="transmembrane region" description="Helical" evidence="8">
    <location>
        <begin position="296"/>
        <end position="313"/>
    </location>
</feature>
<feature type="transmembrane region" description="Helical" evidence="8">
    <location>
        <begin position="325"/>
        <end position="344"/>
    </location>
</feature>
<keyword evidence="6 8" id="KW-0472">Membrane</keyword>
<dbReference type="PANTHER" id="PTHR43029:SF21">
    <property type="entry name" value="AMMONIUM TRANSPORTER 1"/>
    <property type="match status" value="1"/>
</dbReference>
<evidence type="ECO:0000256" key="2">
    <source>
        <dbReference type="ARBA" id="ARBA00005887"/>
    </source>
</evidence>
<sequence length="473" mass="51065">MNQSITNPSCINTGDTTWVLVSSISVLSMMPALAFFEAGLLKITNTVSLVTQIIGGASILSVMWHLVGFTLVFGRTWLGVIGNFDHILMLGVPYDDCAKQAPHIPAALYAFFQMMFASITPLLMTGAFVERLKFKAFIILIITWEILIYYPVAHWIWGDGWLKTFFGVQDFAGGLVVHTTSGVSAVVCALVLGHRRNFDLYNGEFPPSNLPLAALGGALLWTAWFGFNGGSALTSGSLAISTVVATQRAAICSGIVWLIISWIRHKPSAVAVLNGVIAGLAGVTPASGFIDPQYGALLGVILGLTSYLSVILFKHILRIDDALDVSSVHGVTGIVGSIAIGFFGEKAFNKNGADGLFFGNHSVRQLGVQILAVIITGLWSALVTFLLLNIIDRIVGLKVEPEEGLDFDEQEHGEKAYIWRHISDADALTKDEIQAIIHGSIKDYIRSQEGLGSLNSSNDIPLQPRSYSTINEK</sequence>
<feature type="transmembrane region" description="Helical" evidence="8">
    <location>
        <begin position="108"/>
        <end position="129"/>
    </location>
</feature>
<keyword evidence="4 8" id="KW-0812">Transmembrane</keyword>
<keyword evidence="5 8" id="KW-1133">Transmembrane helix</keyword>
<gene>
    <name evidence="10" type="ORF">GRG538_LOCUS27175</name>
</gene>
<evidence type="ECO:0000256" key="5">
    <source>
        <dbReference type="ARBA" id="ARBA00022989"/>
    </source>
</evidence>
<name>A0A818TI35_9BILA</name>
<comment type="similarity">
    <text evidence="2 8">Belongs to the ammonia transporter channel (TC 1.A.11.2) family.</text>
</comment>
<evidence type="ECO:0000256" key="3">
    <source>
        <dbReference type="ARBA" id="ARBA00022448"/>
    </source>
</evidence>
<evidence type="ECO:0000256" key="6">
    <source>
        <dbReference type="ARBA" id="ARBA00023136"/>
    </source>
</evidence>
<protein>
    <recommendedName>
        <fullName evidence="8">Ammonium transporter</fullName>
    </recommendedName>
</protein>
<dbReference type="InterPro" id="IPR001905">
    <property type="entry name" value="Ammonium_transpt"/>
</dbReference>
<feature type="transmembrane region" description="Helical" evidence="8">
    <location>
        <begin position="172"/>
        <end position="193"/>
    </location>
</feature>
<dbReference type="Gene3D" id="1.10.3430.10">
    <property type="entry name" value="Ammonium transporter AmtB like domains"/>
    <property type="match status" value="1"/>
</dbReference>
<dbReference type="InterPro" id="IPR018047">
    <property type="entry name" value="Ammonium_transpt_CS"/>
</dbReference>
<feature type="transmembrane region" description="Helical" evidence="8">
    <location>
        <begin position="20"/>
        <end position="41"/>
    </location>
</feature>
<dbReference type="Proteomes" id="UP000663872">
    <property type="component" value="Unassembled WGS sequence"/>
</dbReference>
<reference evidence="10" key="1">
    <citation type="submission" date="2021-02" db="EMBL/GenBank/DDBJ databases">
        <authorList>
            <person name="Nowell W R."/>
        </authorList>
    </citation>
    <scope>NUCLEOTIDE SEQUENCE</scope>
</reference>
<evidence type="ECO:0000313" key="10">
    <source>
        <dbReference type="EMBL" id="CAF3683343.1"/>
    </source>
</evidence>
<feature type="transmembrane region" description="Helical" evidence="8">
    <location>
        <begin position="366"/>
        <end position="388"/>
    </location>
</feature>
<dbReference type="InterPro" id="IPR029020">
    <property type="entry name" value="Ammonium/urea_transptr"/>
</dbReference>
<dbReference type="AlphaFoldDB" id="A0A818TI35"/>
<keyword evidence="3 8" id="KW-0813">Transport</keyword>
<dbReference type="GO" id="GO:0008519">
    <property type="term" value="F:ammonium channel activity"/>
    <property type="evidence" value="ECO:0007669"/>
    <property type="project" value="InterPro"/>
</dbReference>
<dbReference type="GO" id="GO:0005886">
    <property type="term" value="C:plasma membrane"/>
    <property type="evidence" value="ECO:0007669"/>
    <property type="project" value="UniProtKB-SubCell"/>
</dbReference>
<dbReference type="InterPro" id="IPR024041">
    <property type="entry name" value="NH4_transpt_AmtB-like_dom"/>
</dbReference>
<dbReference type="SUPFAM" id="SSF111352">
    <property type="entry name" value="Ammonium transporter"/>
    <property type="match status" value="1"/>
</dbReference>
<feature type="transmembrane region" description="Helical" evidence="8">
    <location>
        <begin position="239"/>
        <end position="263"/>
    </location>
</feature>